<feature type="domain" description="ABC-2 type transporter transmembrane" evidence="9">
    <location>
        <begin position="52"/>
        <end position="228"/>
    </location>
</feature>
<evidence type="ECO:0000256" key="7">
    <source>
        <dbReference type="ARBA" id="ARBA00023136"/>
    </source>
</evidence>
<dbReference type="InterPro" id="IPR013525">
    <property type="entry name" value="ABC2_TM"/>
</dbReference>
<keyword evidence="11" id="KW-1185">Reference proteome</keyword>
<keyword evidence="4" id="KW-1003">Cell membrane</keyword>
<dbReference type="Proteomes" id="UP001597237">
    <property type="component" value="Unassembled WGS sequence"/>
</dbReference>
<evidence type="ECO:0000256" key="5">
    <source>
        <dbReference type="ARBA" id="ARBA00022692"/>
    </source>
</evidence>
<evidence type="ECO:0000256" key="1">
    <source>
        <dbReference type="ARBA" id="ARBA00004429"/>
    </source>
</evidence>
<evidence type="ECO:0000313" key="10">
    <source>
        <dbReference type="EMBL" id="MFD1784523.1"/>
    </source>
</evidence>
<evidence type="ECO:0000256" key="3">
    <source>
        <dbReference type="ARBA" id="ARBA00022448"/>
    </source>
</evidence>
<evidence type="ECO:0000313" key="11">
    <source>
        <dbReference type="Proteomes" id="UP001597237"/>
    </source>
</evidence>
<evidence type="ECO:0000259" key="9">
    <source>
        <dbReference type="Pfam" id="PF01061"/>
    </source>
</evidence>
<organism evidence="10 11">
    <name type="scientific">Phenylobacterium terrae</name>
    <dbReference type="NCBI Taxonomy" id="2665495"/>
    <lineage>
        <taxon>Bacteria</taxon>
        <taxon>Pseudomonadati</taxon>
        <taxon>Pseudomonadota</taxon>
        <taxon>Alphaproteobacteria</taxon>
        <taxon>Caulobacterales</taxon>
        <taxon>Caulobacteraceae</taxon>
        <taxon>Phenylobacterium</taxon>
    </lineage>
</organism>
<keyword evidence="5 8" id="KW-0812">Transmembrane</keyword>
<proteinExistence type="inferred from homology"/>
<dbReference type="Pfam" id="PF01061">
    <property type="entry name" value="ABC2_membrane"/>
    <property type="match status" value="1"/>
</dbReference>
<comment type="similarity">
    <text evidence="2">Belongs to the ABC-2 integral membrane protein family.</text>
</comment>
<dbReference type="RefSeq" id="WP_377283530.1">
    <property type="nucleotide sequence ID" value="NZ_JBHRSI010000009.1"/>
</dbReference>
<evidence type="ECO:0000256" key="2">
    <source>
        <dbReference type="ARBA" id="ARBA00007783"/>
    </source>
</evidence>
<feature type="transmembrane region" description="Helical" evidence="8">
    <location>
        <begin position="122"/>
        <end position="141"/>
    </location>
</feature>
<keyword evidence="6 8" id="KW-1133">Transmembrane helix</keyword>
<evidence type="ECO:0000256" key="6">
    <source>
        <dbReference type="ARBA" id="ARBA00022989"/>
    </source>
</evidence>
<dbReference type="PANTHER" id="PTHR30413">
    <property type="entry name" value="INNER MEMBRANE TRANSPORT PERMEASE"/>
    <property type="match status" value="1"/>
</dbReference>
<feature type="transmembrane region" description="Helical" evidence="8">
    <location>
        <begin position="242"/>
        <end position="261"/>
    </location>
</feature>
<dbReference type="EMBL" id="JBHUEY010000001">
    <property type="protein sequence ID" value="MFD1784523.1"/>
    <property type="molecule type" value="Genomic_DNA"/>
</dbReference>
<protein>
    <submittedName>
        <fullName evidence="10">ABC transporter permease</fullName>
    </submittedName>
</protein>
<dbReference type="PANTHER" id="PTHR30413:SF8">
    <property type="entry name" value="TRANSPORT PERMEASE PROTEIN"/>
    <property type="match status" value="1"/>
</dbReference>
<feature type="transmembrane region" description="Helical" evidence="8">
    <location>
        <begin position="153"/>
        <end position="179"/>
    </location>
</feature>
<comment type="subcellular location">
    <subcellularLocation>
        <location evidence="1">Cell inner membrane</location>
        <topology evidence="1">Multi-pass membrane protein</topology>
    </subcellularLocation>
</comment>
<name>A0ABW4N446_9CAUL</name>
<accession>A0ABW4N446</accession>
<keyword evidence="7 8" id="KW-0472">Membrane</keyword>
<evidence type="ECO:0000256" key="4">
    <source>
        <dbReference type="ARBA" id="ARBA00022475"/>
    </source>
</evidence>
<reference evidence="11" key="1">
    <citation type="journal article" date="2019" name="Int. J. Syst. Evol. Microbiol.">
        <title>The Global Catalogue of Microorganisms (GCM) 10K type strain sequencing project: providing services to taxonomists for standard genome sequencing and annotation.</title>
        <authorList>
            <consortium name="The Broad Institute Genomics Platform"/>
            <consortium name="The Broad Institute Genome Sequencing Center for Infectious Disease"/>
            <person name="Wu L."/>
            <person name="Ma J."/>
        </authorList>
    </citation>
    <scope>NUCLEOTIDE SEQUENCE [LARGE SCALE GENOMIC DNA]</scope>
    <source>
        <strain evidence="11">DFY28</strain>
    </source>
</reference>
<comment type="caution">
    <text evidence="10">The sequence shown here is derived from an EMBL/GenBank/DDBJ whole genome shotgun (WGS) entry which is preliminary data.</text>
</comment>
<evidence type="ECO:0000256" key="8">
    <source>
        <dbReference type="SAM" id="Phobius"/>
    </source>
</evidence>
<sequence length="271" mass="30652">MQTPGGRWSSGSPIGLRLTEALRDLRVAWYLAGMSLRREFFGLSLGRIWLVLEPALQAWTYYILLKYIFSLSGASVSFATFFSAVTFWRSHASMCASSANLIVESTRYAGSDISLRVPYLEFLFSELISFGFRFAVLILFLRVSGYLLDVSHVYLLFIAMVQFAFSMSLSVWISVLGGFFRDTGRFVGHIVWLWWFFSPGLYTIGQVPEDIRWVYDLNPFAYIMPAIVDAAVNGKVSHFGPLVWLLLGSLVAIIPGAWLAGRTKHHILFRV</sequence>
<gene>
    <name evidence="10" type="ORF">ACFSC0_14040</name>
</gene>
<feature type="transmembrane region" description="Helical" evidence="8">
    <location>
        <begin position="67"/>
        <end position="88"/>
    </location>
</feature>
<keyword evidence="3" id="KW-0813">Transport</keyword>